<dbReference type="InterPro" id="IPR011009">
    <property type="entry name" value="Kinase-like_dom_sf"/>
</dbReference>
<keyword evidence="4" id="KW-1185">Reference proteome</keyword>
<dbReference type="InterPro" id="IPR002575">
    <property type="entry name" value="Aminoglycoside_PTrfase"/>
</dbReference>
<sequence length="300" mass="32376">MDHSSENAADQIPTSFPRAPRLDPEAMARAVSVQTGIALTVEGLCDGGEVGAAVVRRPDGHRGVLTWRPHYTVAALASGPLAVVERLRALGYPAPATKLAVQVGDAVVTVQELVPGAKIDRLDLPLLERVLAVHGLQADALAGREDVPAYPLYLREDGPGYCLHEPLRRFSRSTAELERRIAAFGAGHPDRLPGDGAVHGDFHPGNILAADGRITGVVDWDGAARGDHRFDLVVLRFGLHPDHADRAVVERLDALIDALPASVAGPAWAHMSLRMVDWAIRHFPADQVDTWVELARRRID</sequence>
<feature type="compositionally biased region" description="Polar residues" evidence="1">
    <location>
        <begin position="1"/>
        <end position="14"/>
    </location>
</feature>
<proteinExistence type="predicted"/>
<organism evidence="3 4">
    <name type="scientific">Actinospica durhamensis</name>
    <dbReference type="NCBI Taxonomy" id="1508375"/>
    <lineage>
        <taxon>Bacteria</taxon>
        <taxon>Bacillati</taxon>
        <taxon>Actinomycetota</taxon>
        <taxon>Actinomycetes</taxon>
        <taxon>Catenulisporales</taxon>
        <taxon>Actinospicaceae</taxon>
        <taxon>Actinospica</taxon>
    </lineage>
</organism>
<evidence type="ECO:0000256" key="1">
    <source>
        <dbReference type="SAM" id="MobiDB-lite"/>
    </source>
</evidence>
<dbReference type="Gene3D" id="3.90.1200.10">
    <property type="match status" value="1"/>
</dbReference>
<dbReference type="Pfam" id="PF01636">
    <property type="entry name" value="APH"/>
    <property type="match status" value="1"/>
</dbReference>
<feature type="domain" description="Aminoglycoside phosphotransferase" evidence="2">
    <location>
        <begin position="70"/>
        <end position="254"/>
    </location>
</feature>
<evidence type="ECO:0000313" key="4">
    <source>
        <dbReference type="Proteomes" id="UP000675781"/>
    </source>
</evidence>
<dbReference type="EMBL" id="JAGSOG010000069">
    <property type="protein sequence ID" value="MBR7834758.1"/>
    <property type="molecule type" value="Genomic_DNA"/>
</dbReference>
<dbReference type="SUPFAM" id="SSF56112">
    <property type="entry name" value="Protein kinase-like (PK-like)"/>
    <property type="match status" value="1"/>
</dbReference>
<accession>A0A941EPJ3</accession>
<dbReference type="RefSeq" id="WP_212529277.1">
    <property type="nucleotide sequence ID" value="NZ_JAGSOG010000069.1"/>
</dbReference>
<name>A0A941EPJ3_9ACTN</name>
<dbReference type="AlphaFoldDB" id="A0A941EPJ3"/>
<evidence type="ECO:0000259" key="2">
    <source>
        <dbReference type="Pfam" id="PF01636"/>
    </source>
</evidence>
<comment type="caution">
    <text evidence="3">The sequence shown here is derived from an EMBL/GenBank/DDBJ whole genome shotgun (WGS) entry which is preliminary data.</text>
</comment>
<gene>
    <name evidence="3" type="ORF">KDL01_15895</name>
</gene>
<evidence type="ECO:0000313" key="3">
    <source>
        <dbReference type="EMBL" id="MBR7834758.1"/>
    </source>
</evidence>
<dbReference type="Proteomes" id="UP000675781">
    <property type="component" value="Unassembled WGS sequence"/>
</dbReference>
<reference evidence="3" key="1">
    <citation type="submission" date="2021-04" db="EMBL/GenBank/DDBJ databases">
        <title>Genome based classification of Actinospica acidithermotolerans sp. nov., an actinobacterium isolated from an Indonesian hot spring.</title>
        <authorList>
            <person name="Kusuma A.B."/>
            <person name="Putra K.E."/>
            <person name="Nafisah S."/>
            <person name="Loh J."/>
            <person name="Nouioui I."/>
            <person name="Goodfellow M."/>
        </authorList>
    </citation>
    <scope>NUCLEOTIDE SEQUENCE</scope>
    <source>
        <strain evidence="3">CSCA 57</strain>
    </source>
</reference>
<protein>
    <submittedName>
        <fullName evidence="3">Phosphotransferase</fullName>
    </submittedName>
</protein>
<feature type="region of interest" description="Disordered" evidence="1">
    <location>
        <begin position="1"/>
        <end position="21"/>
    </location>
</feature>